<evidence type="ECO:0008006" key="3">
    <source>
        <dbReference type="Google" id="ProtNLM"/>
    </source>
</evidence>
<accession>X0YZS9</accession>
<feature type="non-terminal residue" evidence="2">
    <location>
        <position position="83"/>
    </location>
</feature>
<dbReference type="GO" id="GO:0000105">
    <property type="term" value="P:L-histidine biosynthetic process"/>
    <property type="evidence" value="ECO:0007669"/>
    <property type="project" value="TreeGrafter"/>
</dbReference>
<gene>
    <name evidence="2" type="ORF">S01H1_85528</name>
</gene>
<dbReference type="GO" id="GO:0046872">
    <property type="term" value="F:metal ion binding"/>
    <property type="evidence" value="ECO:0007669"/>
    <property type="project" value="InterPro"/>
</dbReference>
<dbReference type="PANTHER" id="PTHR21256:SF2">
    <property type="entry name" value="HISTIDINE BIOSYNTHESIS TRIFUNCTIONAL PROTEIN"/>
    <property type="match status" value="1"/>
</dbReference>
<proteinExistence type="predicted"/>
<evidence type="ECO:0000313" key="2">
    <source>
        <dbReference type="EMBL" id="GAG41936.1"/>
    </source>
</evidence>
<keyword evidence="1" id="KW-0560">Oxidoreductase</keyword>
<dbReference type="EMBL" id="BARS01058779">
    <property type="protein sequence ID" value="GAG41936.1"/>
    <property type="molecule type" value="Genomic_DNA"/>
</dbReference>
<dbReference type="PRINTS" id="PR00083">
    <property type="entry name" value="HOLDHDRGNASE"/>
</dbReference>
<comment type="caution">
    <text evidence="2">The sequence shown here is derived from an EMBL/GenBank/DDBJ whole genome shotgun (WGS) entry which is preliminary data.</text>
</comment>
<dbReference type="Gene3D" id="3.40.50.1980">
    <property type="entry name" value="Nitrogenase molybdenum iron protein domain"/>
    <property type="match status" value="1"/>
</dbReference>
<reference evidence="2" key="1">
    <citation type="journal article" date="2014" name="Front. Microbiol.">
        <title>High frequency of phylogenetically diverse reductive dehalogenase-homologous genes in deep subseafloor sedimentary metagenomes.</title>
        <authorList>
            <person name="Kawai M."/>
            <person name="Futagami T."/>
            <person name="Toyoda A."/>
            <person name="Takaki Y."/>
            <person name="Nishi S."/>
            <person name="Hori S."/>
            <person name="Arai W."/>
            <person name="Tsubouchi T."/>
            <person name="Morono Y."/>
            <person name="Uchiyama I."/>
            <person name="Ito T."/>
            <person name="Fujiyama A."/>
            <person name="Inagaki F."/>
            <person name="Takami H."/>
        </authorList>
    </citation>
    <scope>NUCLEOTIDE SEQUENCE</scope>
    <source>
        <strain evidence="2">Expedition CK06-06</strain>
    </source>
</reference>
<organism evidence="2">
    <name type="scientific">marine sediment metagenome</name>
    <dbReference type="NCBI Taxonomy" id="412755"/>
    <lineage>
        <taxon>unclassified sequences</taxon>
        <taxon>metagenomes</taxon>
        <taxon>ecological metagenomes</taxon>
    </lineage>
</organism>
<dbReference type="GO" id="GO:0005829">
    <property type="term" value="C:cytosol"/>
    <property type="evidence" value="ECO:0007669"/>
    <property type="project" value="TreeGrafter"/>
</dbReference>
<dbReference type="GO" id="GO:0004399">
    <property type="term" value="F:histidinol dehydrogenase activity"/>
    <property type="evidence" value="ECO:0007669"/>
    <property type="project" value="TreeGrafter"/>
</dbReference>
<dbReference type="AlphaFoldDB" id="X0YZS9"/>
<evidence type="ECO:0000256" key="1">
    <source>
        <dbReference type="ARBA" id="ARBA00023002"/>
    </source>
</evidence>
<sequence length="83" mass="8851">MASVEEAIDLANEFAPEHLCLHLSEAERWLEKVRDAGGVFVGEVSAETLGDYMAGPSHVMPTGGTARFSSPLGVQDFLKSTSV</sequence>
<dbReference type="GO" id="GO:0051287">
    <property type="term" value="F:NAD binding"/>
    <property type="evidence" value="ECO:0007669"/>
    <property type="project" value="InterPro"/>
</dbReference>
<protein>
    <recommendedName>
        <fullName evidence="3">Histidinol dehydrogenase</fullName>
    </recommendedName>
</protein>
<dbReference type="Pfam" id="PF00815">
    <property type="entry name" value="Histidinol_dh"/>
    <property type="match status" value="1"/>
</dbReference>
<dbReference type="InterPro" id="IPR012131">
    <property type="entry name" value="Hstdl_DH"/>
</dbReference>
<dbReference type="InterPro" id="IPR016161">
    <property type="entry name" value="Ald_DH/histidinol_DH"/>
</dbReference>
<dbReference type="PANTHER" id="PTHR21256">
    <property type="entry name" value="HISTIDINOL DEHYDROGENASE HDH"/>
    <property type="match status" value="1"/>
</dbReference>
<dbReference type="SUPFAM" id="SSF53720">
    <property type="entry name" value="ALDH-like"/>
    <property type="match status" value="1"/>
</dbReference>
<name>X0YZS9_9ZZZZ</name>